<dbReference type="Proteomes" id="UP000308149">
    <property type="component" value="Chromosome"/>
</dbReference>
<proteinExistence type="predicted"/>
<dbReference type="KEGG" id="thes:FHQ07_14165"/>
<evidence type="ECO:0000313" key="2">
    <source>
        <dbReference type="Proteomes" id="UP000308149"/>
    </source>
</evidence>
<sequence length="134" mass="15647">MSSADDPHRNYRLEFDYQPPMLRATVTGGKDTCLDVTREYWLRILREVHACGASQLLVIDRMQGEVMNNEDLQRFFDALEGRGLGRIRLAYVEGRADQIPRIEYAELMARERGYNARIFNNETNAVVWLRHGER</sequence>
<reference evidence="1 2" key="1">
    <citation type="submission" date="2019-06" db="EMBL/GenBank/DDBJ databases">
        <title>Thermomonas aquatica sp. nov., isolated from an industrial wastewater treatment plant.</title>
        <authorList>
            <person name="Jeon J.H."/>
            <person name="Park D.-S."/>
        </authorList>
    </citation>
    <scope>NUCLEOTIDE SEQUENCE [LARGE SCALE GENOMIC DNA]</scope>
    <source>
        <strain evidence="1 2">SY21</strain>
    </source>
</reference>
<keyword evidence="2" id="KW-1185">Reference proteome</keyword>
<accession>A0A5B7ZTS8</accession>
<dbReference type="EMBL" id="CP040871">
    <property type="protein sequence ID" value="QDA58370.1"/>
    <property type="molecule type" value="Genomic_DNA"/>
</dbReference>
<dbReference type="RefSeq" id="WP_139717756.1">
    <property type="nucleotide sequence ID" value="NZ_CP040871.1"/>
</dbReference>
<evidence type="ECO:0008006" key="3">
    <source>
        <dbReference type="Google" id="ProtNLM"/>
    </source>
</evidence>
<evidence type="ECO:0000313" key="1">
    <source>
        <dbReference type="EMBL" id="QDA58370.1"/>
    </source>
</evidence>
<protein>
    <recommendedName>
        <fullName evidence="3">STAS/SEC14 domain-containing protein</fullName>
    </recommendedName>
</protein>
<organism evidence="1 2">
    <name type="scientific">Thermomonas aquatica</name>
    <dbReference type="NCBI Taxonomy" id="2202149"/>
    <lineage>
        <taxon>Bacteria</taxon>
        <taxon>Pseudomonadati</taxon>
        <taxon>Pseudomonadota</taxon>
        <taxon>Gammaproteobacteria</taxon>
        <taxon>Lysobacterales</taxon>
        <taxon>Lysobacteraceae</taxon>
        <taxon>Thermomonas</taxon>
    </lineage>
</organism>
<name>A0A5B7ZTS8_9GAMM</name>
<dbReference type="OrthoDB" id="7061764at2"/>
<gene>
    <name evidence="1" type="ORF">FHQ07_14165</name>
</gene>
<dbReference type="AlphaFoldDB" id="A0A5B7ZTS8"/>